<dbReference type="InterPro" id="IPR043504">
    <property type="entry name" value="Peptidase_S1_PA_chymotrypsin"/>
</dbReference>
<dbReference type="Pfam" id="PF00089">
    <property type="entry name" value="Trypsin"/>
    <property type="match status" value="1"/>
</dbReference>
<evidence type="ECO:0000259" key="2">
    <source>
        <dbReference type="PROSITE" id="PS50240"/>
    </source>
</evidence>
<dbReference type="EMBL" id="KB309374">
    <property type="protein sequence ID" value="ELT94600.1"/>
    <property type="molecule type" value="Genomic_DNA"/>
</dbReference>
<dbReference type="PANTHER" id="PTHR24250">
    <property type="entry name" value="CHYMOTRYPSIN-RELATED"/>
    <property type="match status" value="1"/>
</dbReference>
<dbReference type="EMBL" id="AMQN01002496">
    <property type="status" value="NOT_ANNOTATED_CDS"/>
    <property type="molecule type" value="Genomic_DNA"/>
</dbReference>
<reference evidence="4" key="3">
    <citation type="submission" date="2015-06" db="UniProtKB">
        <authorList>
            <consortium name="EnsemblMetazoa"/>
        </authorList>
    </citation>
    <scope>IDENTIFICATION</scope>
</reference>
<feature type="domain" description="Peptidase S1" evidence="2">
    <location>
        <begin position="30"/>
        <end position="212"/>
    </location>
</feature>
<accession>R7TUA0</accession>
<protein>
    <recommendedName>
        <fullName evidence="2">Peptidase S1 domain-containing protein</fullName>
    </recommendedName>
</protein>
<dbReference type="AlphaFoldDB" id="R7TUA0"/>
<sequence>MKLAAVLIKNASFSNETEPYLNTSCPDLVCNVNGYNLEETYITAGLHARDDHEFAQTRHMAEFTMHPDWCNTCAGYPNDLAIIRWDDPLDLDLPNVGVARLPDNNDNDFAGETCVVSGWGRIDSTPNMANELIKADMSVIFTDECAARLDPLMGGPSVFSQHICVFNSAEDAAPCNGDNGGPLNCPLNDPEDDRTHFVAAISSWFISSAGDCLLETPNSRILGLDRREYQCSLLRQGPHILISVRI</sequence>
<dbReference type="SUPFAM" id="SSF50494">
    <property type="entry name" value="Trypsin-like serine proteases"/>
    <property type="match status" value="1"/>
</dbReference>
<name>R7TUA0_CAPTE</name>
<evidence type="ECO:0000256" key="1">
    <source>
        <dbReference type="ARBA" id="ARBA00023157"/>
    </source>
</evidence>
<dbReference type="InterPro" id="IPR009003">
    <property type="entry name" value="Peptidase_S1_PA"/>
</dbReference>
<dbReference type="STRING" id="283909.R7TUA0"/>
<dbReference type="HOGENOM" id="CLU_1130003_0_0_1"/>
<dbReference type="PANTHER" id="PTHR24250:SF27">
    <property type="entry name" value="ELASTASE 2 LIKE"/>
    <property type="match status" value="1"/>
</dbReference>
<dbReference type="EnsemblMetazoa" id="CapteT225851">
    <property type="protein sequence ID" value="CapteP225851"/>
    <property type="gene ID" value="CapteG225851"/>
</dbReference>
<evidence type="ECO:0000313" key="5">
    <source>
        <dbReference type="Proteomes" id="UP000014760"/>
    </source>
</evidence>
<evidence type="ECO:0000313" key="4">
    <source>
        <dbReference type="EnsemblMetazoa" id="CapteP225851"/>
    </source>
</evidence>
<keyword evidence="1" id="KW-1015">Disulfide bond</keyword>
<dbReference type="PROSITE" id="PS50240">
    <property type="entry name" value="TRYPSIN_DOM"/>
    <property type="match status" value="1"/>
</dbReference>
<reference evidence="3 5" key="2">
    <citation type="journal article" date="2013" name="Nature">
        <title>Insights into bilaterian evolution from three spiralian genomes.</title>
        <authorList>
            <person name="Simakov O."/>
            <person name="Marletaz F."/>
            <person name="Cho S.J."/>
            <person name="Edsinger-Gonzales E."/>
            <person name="Havlak P."/>
            <person name="Hellsten U."/>
            <person name="Kuo D.H."/>
            <person name="Larsson T."/>
            <person name="Lv J."/>
            <person name="Arendt D."/>
            <person name="Savage R."/>
            <person name="Osoegawa K."/>
            <person name="de Jong P."/>
            <person name="Grimwood J."/>
            <person name="Chapman J.A."/>
            <person name="Shapiro H."/>
            <person name="Aerts A."/>
            <person name="Otillar R.P."/>
            <person name="Terry A.Y."/>
            <person name="Boore J.L."/>
            <person name="Grigoriev I.V."/>
            <person name="Lindberg D.R."/>
            <person name="Seaver E.C."/>
            <person name="Weisblat D.A."/>
            <person name="Putnam N.H."/>
            <person name="Rokhsar D.S."/>
        </authorList>
    </citation>
    <scope>NUCLEOTIDE SEQUENCE</scope>
    <source>
        <strain evidence="3 5">I ESC-2004</strain>
    </source>
</reference>
<proteinExistence type="predicted"/>
<dbReference type="Gene3D" id="2.40.10.10">
    <property type="entry name" value="Trypsin-like serine proteases"/>
    <property type="match status" value="2"/>
</dbReference>
<gene>
    <name evidence="3" type="ORF">CAPTEDRAFT_225851</name>
</gene>
<dbReference type="Proteomes" id="UP000014760">
    <property type="component" value="Unassembled WGS sequence"/>
</dbReference>
<organism evidence="3">
    <name type="scientific">Capitella teleta</name>
    <name type="common">Polychaete worm</name>
    <dbReference type="NCBI Taxonomy" id="283909"/>
    <lineage>
        <taxon>Eukaryota</taxon>
        <taxon>Metazoa</taxon>
        <taxon>Spiralia</taxon>
        <taxon>Lophotrochozoa</taxon>
        <taxon>Annelida</taxon>
        <taxon>Polychaeta</taxon>
        <taxon>Sedentaria</taxon>
        <taxon>Scolecida</taxon>
        <taxon>Capitellidae</taxon>
        <taxon>Capitella</taxon>
    </lineage>
</organism>
<dbReference type="SMART" id="SM00020">
    <property type="entry name" value="Tryp_SPc"/>
    <property type="match status" value="1"/>
</dbReference>
<dbReference type="OrthoDB" id="6267810at2759"/>
<dbReference type="InterPro" id="IPR001254">
    <property type="entry name" value="Trypsin_dom"/>
</dbReference>
<evidence type="ECO:0000313" key="3">
    <source>
        <dbReference type="EMBL" id="ELT94600.1"/>
    </source>
</evidence>
<dbReference type="GO" id="GO:0004252">
    <property type="term" value="F:serine-type endopeptidase activity"/>
    <property type="evidence" value="ECO:0007669"/>
    <property type="project" value="InterPro"/>
</dbReference>
<dbReference type="GO" id="GO:0006508">
    <property type="term" value="P:proteolysis"/>
    <property type="evidence" value="ECO:0007669"/>
    <property type="project" value="InterPro"/>
</dbReference>
<keyword evidence="5" id="KW-1185">Reference proteome</keyword>
<reference evidence="5" key="1">
    <citation type="submission" date="2012-12" db="EMBL/GenBank/DDBJ databases">
        <authorList>
            <person name="Hellsten U."/>
            <person name="Grimwood J."/>
            <person name="Chapman J.A."/>
            <person name="Shapiro H."/>
            <person name="Aerts A."/>
            <person name="Otillar R.P."/>
            <person name="Terry A.Y."/>
            <person name="Boore J.L."/>
            <person name="Simakov O."/>
            <person name="Marletaz F."/>
            <person name="Cho S.-J."/>
            <person name="Edsinger-Gonzales E."/>
            <person name="Havlak P."/>
            <person name="Kuo D.-H."/>
            <person name="Larsson T."/>
            <person name="Lv J."/>
            <person name="Arendt D."/>
            <person name="Savage R."/>
            <person name="Osoegawa K."/>
            <person name="de Jong P."/>
            <person name="Lindberg D.R."/>
            <person name="Seaver E.C."/>
            <person name="Weisblat D.A."/>
            <person name="Putnam N.H."/>
            <person name="Grigoriev I.V."/>
            <person name="Rokhsar D.S."/>
        </authorList>
    </citation>
    <scope>NUCLEOTIDE SEQUENCE</scope>
    <source>
        <strain evidence="5">I ESC-2004</strain>
    </source>
</reference>